<comment type="pathway">
    <text evidence="2 9">Cofactor biosynthesis; adenosylcobalamin biosynthesis.</text>
</comment>
<accession>A0A1Q8ZP12</accession>
<comment type="similarity">
    <text evidence="3 9">Belongs to the CobD/CbiB family.</text>
</comment>
<dbReference type="HAMAP" id="MF_00024">
    <property type="entry name" value="CobD_CbiB"/>
    <property type="match status" value="1"/>
</dbReference>
<dbReference type="OrthoDB" id="9811967at2"/>
<evidence type="ECO:0000256" key="9">
    <source>
        <dbReference type="HAMAP-Rule" id="MF_00024"/>
    </source>
</evidence>
<keyword evidence="5 9" id="KW-0169">Cobalamin biosynthesis</keyword>
<organism evidence="10 11">
    <name type="scientific">Rhizobium oryziradicis</name>
    <dbReference type="NCBI Taxonomy" id="1867956"/>
    <lineage>
        <taxon>Bacteria</taxon>
        <taxon>Pseudomonadati</taxon>
        <taxon>Pseudomonadota</taxon>
        <taxon>Alphaproteobacteria</taxon>
        <taxon>Hyphomicrobiales</taxon>
        <taxon>Rhizobiaceae</taxon>
        <taxon>Rhizobium/Agrobacterium group</taxon>
        <taxon>Rhizobium</taxon>
    </lineage>
</organism>
<evidence type="ECO:0000313" key="10">
    <source>
        <dbReference type="EMBL" id="OLP43516.1"/>
    </source>
</evidence>
<comment type="function">
    <text evidence="9">Converts cobyric acid to cobinamide by the addition of aminopropanol on the F carboxylic group.</text>
</comment>
<dbReference type="RefSeq" id="WP_075640837.1">
    <property type="nucleotide sequence ID" value="NZ_MKIM01000028.1"/>
</dbReference>
<evidence type="ECO:0000256" key="3">
    <source>
        <dbReference type="ARBA" id="ARBA00006263"/>
    </source>
</evidence>
<dbReference type="InterPro" id="IPR004485">
    <property type="entry name" value="Cobalamin_biosynth_CobD/CbiB"/>
</dbReference>
<keyword evidence="4 9" id="KW-1003">Cell membrane</keyword>
<gene>
    <name evidence="9" type="primary">cobD</name>
    <name evidence="10" type="ORF">BJF95_21860</name>
</gene>
<keyword evidence="6 9" id="KW-0812">Transmembrane</keyword>
<protein>
    <recommendedName>
        <fullName evidence="9">Cobalamin biosynthesis protein CobD</fullName>
    </recommendedName>
</protein>
<comment type="caution">
    <text evidence="10">The sequence shown here is derived from an EMBL/GenBank/DDBJ whole genome shotgun (WGS) entry which is preliminary data.</text>
</comment>
<evidence type="ECO:0000256" key="4">
    <source>
        <dbReference type="ARBA" id="ARBA00022475"/>
    </source>
</evidence>
<feature type="transmembrane region" description="Helical" evidence="9">
    <location>
        <begin position="9"/>
        <end position="28"/>
    </location>
</feature>
<dbReference type="EMBL" id="MKIM01000028">
    <property type="protein sequence ID" value="OLP43516.1"/>
    <property type="molecule type" value="Genomic_DNA"/>
</dbReference>
<evidence type="ECO:0000256" key="1">
    <source>
        <dbReference type="ARBA" id="ARBA00004651"/>
    </source>
</evidence>
<dbReference type="Proteomes" id="UP000186894">
    <property type="component" value="Unassembled WGS sequence"/>
</dbReference>
<dbReference type="GO" id="GO:0005886">
    <property type="term" value="C:plasma membrane"/>
    <property type="evidence" value="ECO:0007669"/>
    <property type="project" value="UniProtKB-SubCell"/>
</dbReference>
<reference evidence="10 11" key="1">
    <citation type="submission" date="2016-09" db="EMBL/GenBank/DDBJ databases">
        <title>Rhizobium oryziradicis sp. nov., isolated from the root of rice.</title>
        <authorList>
            <person name="Zhao J."/>
            <person name="Zhang X."/>
        </authorList>
    </citation>
    <scope>NUCLEOTIDE SEQUENCE [LARGE SCALE GENOMIC DNA]</scope>
    <source>
        <strain evidence="10 11">N19</strain>
    </source>
</reference>
<keyword evidence="7 9" id="KW-1133">Transmembrane helix</keyword>
<dbReference type="AlphaFoldDB" id="A0A1Q8ZP12"/>
<dbReference type="NCBIfam" id="TIGR00380">
    <property type="entry name" value="cobal_cbiB"/>
    <property type="match status" value="1"/>
</dbReference>
<dbReference type="GO" id="GO:0048472">
    <property type="term" value="F:threonine-phosphate decarboxylase activity"/>
    <property type="evidence" value="ECO:0007669"/>
    <property type="project" value="InterPro"/>
</dbReference>
<proteinExistence type="inferred from homology"/>
<dbReference type="PANTHER" id="PTHR34308:SF1">
    <property type="entry name" value="COBALAMIN BIOSYNTHESIS PROTEIN CBIB"/>
    <property type="match status" value="1"/>
</dbReference>
<evidence type="ECO:0000256" key="7">
    <source>
        <dbReference type="ARBA" id="ARBA00022989"/>
    </source>
</evidence>
<dbReference type="GO" id="GO:0009236">
    <property type="term" value="P:cobalamin biosynthetic process"/>
    <property type="evidence" value="ECO:0007669"/>
    <property type="project" value="UniProtKB-UniRule"/>
</dbReference>
<feature type="transmembrane region" description="Helical" evidence="9">
    <location>
        <begin position="68"/>
        <end position="88"/>
    </location>
</feature>
<comment type="subcellular location">
    <subcellularLocation>
        <location evidence="1 9">Cell membrane</location>
        <topology evidence="1 9">Multi-pass membrane protein</topology>
    </subcellularLocation>
</comment>
<keyword evidence="11" id="KW-1185">Reference proteome</keyword>
<feature type="transmembrane region" description="Helical" evidence="9">
    <location>
        <begin position="167"/>
        <end position="189"/>
    </location>
</feature>
<dbReference type="UniPathway" id="UPA00148"/>
<evidence type="ECO:0000256" key="2">
    <source>
        <dbReference type="ARBA" id="ARBA00004953"/>
    </source>
</evidence>
<evidence type="ECO:0000256" key="8">
    <source>
        <dbReference type="ARBA" id="ARBA00023136"/>
    </source>
</evidence>
<name>A0A1Q8ZP12_9HYPH</name>
<evidence type="ECO:0000313" key="11">
    <source>
        <dbReference type="Proteomes" id="UP000186894"/>
    </source>
</evidence>
<dbReference type="Pfam" id="PF03186">
    <property type="entry name" value="CobD_Cbib"/>
    <property type="match status" value="1"/>
</dbReference>
<evidence type="ECO:0000256" key="5">
    <source>
        <dbReference type="ARBA" id="ARBA00022573"/>
    </source>
</evidence>
<dbReference type="PANTHER" id="PTHR34308">
    <property type="entry name" value="COBALAMIN BIOSYNTHESIS PROTEIN CBIB"/>
    <property type="match status" value="1"/>
</dbReference>
<keyword evidence="8 9" id="KW-0472">Membrane</keyword>
<feature type="transmembrane region" description="Helical" evidence="9">
    <location>
        <begin position="224"/>
        <end position="245"/>
    </location>
</feature>
<evidence type="ECO:0000256" key="6">
    <source>
        <dbReference type="ARBA" id="ARBA00022692"/>
    </source>
</evidence>
<sequence>MDGQSRSTVLIEGHFLILAVALVLDRLVGDPPWLWSRLPHPVVVFGAAISFFDHLLNRPSWRDASRRILGALSIAALLLISLAVGALLHRIFMLLGPLGAALEVVVTAVFLAQKSLLDHVRAVADGLRSTGLQGGRKAVSMIVGRDPSTLDEAGVSRAALESLSENFADGVVAPAFWYAVLGLPGLAAYKMLNTADSMIGHKSEKYLHFGWAAARLDDVANWPAARLSGFLIAGGAWLVAGCHAARRSISVMMRDHGLHRSPNSGWSEAAAAGALDVALAGPRVYGGERVSEPMMNAAGRRKISAPEILTGIALMDRAWLLGVGVVGLCCVVSLT</sequence>
<feature type="transmembrane region" description="Helical" evidence="9">
    <location>
        <begin position="34"/>
        <end position="56"/>
    </location>
</feature>
<feature type="transmembrane region" description="Helical" evidence="9">
    <location>
        <begin position="94"/>
        <end position="112"/>
    </location>
</feature>
<dbReference type="GO" id="GO:0015420">
    <property type="term" value="F:ABC-type vitamin B12 transporter activity"/>
    <property type="evidence" value="ECO:0007669"/>
    <property type="project" value="UniProtKB-UniRule"/>
</dbReference>
<dbReference type="STRING" id="1867956.BJF95_21860"/>